<feature type="transmembrane region" description="Helical" evidence="15">
    <location>
        <begin position="1683"/>
        <end position="1708"/>
    </location>
</feature>
<keyword evidence="19" id="KW-1185">Reference proteome</keyword>
<dbReference type="CDD" id="cd23995">
    <property type="entry name" value="Seipin_BSCL2_like"/>
    <property type="match status" value="1"/>
</dbReference>
<protein>
    <recommendedName>
        <fullName evidence="20">SH3 domain-containing protein</fullName>
    </recommendedName>
</protein>
<feature type="compositionally biased region" description="Low complexity" evidence="14">
    <location>
        <begin position="1052"/>
        <end position="1066"/>
    </location>
</feature>
<evidence type="ECO:0000259" key="16">
    <source>
        <dbReference type="PROSITE" id="PS50002"/>
    </source>
</evidence>
<evidence type="ECO:0000256" key="15">
    <source>
        <dbReference type="SAM" id="Phobius"/>
    </source>
</evidence>
<dbReference type="PRINTS" id="PR00452">
    <property type="entry name" value="SH3DOMAIN"/>
</dbReference>
<feature type="region of interest" description="Disordered" evidence="14">
    <location>
        <begin position="1754"/>
        <end position="1819"/>
    </location>
</feature>
<evidence type="ECO:0000256" key="13">
    <source>
        <dbReference type="PROSITE-ProRule" id="PRU01077"/>
    </source>
</evidence>
<dbReference type="InterPro" id="IPR009617">
    <property type="entry name" value="Seipin"/>
</dbReference>
<dbReference type="PANTHER" id="PTHR23065">
    <property type="entry name" value="PROLINE-SERINE-THREONINE PHOSPHATASE INTERACTING PROTEIN 1"/>
    <property type="match status" value="1"/>
</dbReference>
<dbReference type="EMBL" id="QJNS01000730">
    <property type="protein sequence ID" value="RYO74268.1"/>
    <property type="molecule type" value="Genomic_DNA"/>
</dbReference>
<dbReference type="PANTHER" id="PTHR23065:SF7">
    <property type="entry name" value="NOSTRIN, ISOFORM H"/>
    <property type="match status" value="1"/>
</dbReference>
<dbReference type="SMART" id="SM00326">
    <property type="entry name" value="SH3"/>
    <property type="match status" value="1"/>
</dbReference>
<reference evidence="18 19" key="1">
    <citation type="submission" date="2018-06" db="EMBL/GenBank/DDBJ databases">
        <title>Complete Genomes of Monosporascus.</title>
        <authorList>
            <person name="Robinson A.J."/>
            <person name="Natvig D.O."/>
        </authorList>
    </citation>
    <scope>NUCLEOTIDE SEQUENCE [LARGE SCALE GENOMIC DNA]</scope>
    <source>
        <strain evidence="18 19">CBS 609.92</strain>
    </source>
</reference>
<feature type="domain" description="SH3" evidence="16">
    <location>
        <begin position="1285"/>
        <end position="1349"/>
    </location>
</feature>
<feature type="compositionally biased region" description="Polar residues" evidence="14">
    <location>
        <begin position="1024"/>
        <end position="1051"/>
    </location>
</feature>
<feature type="compositionally biased region" description="Pro residues" evidence="14">
    <location>
        <begin position="804"/>
        <end position="820"/>
    </location>
</feature>
<keyword evidence="5" id="KW-0597">Phosphoprotein</keyword>
<feature type="compositionally biased region" description="Polar residues" evidence="14">
    <location>
        <begin position="323"/>
        <end position="333"/>
    </location>
</feature>
<evidence type="ECO:0000313" key="19">
    <source>
        <dbReference type="Proteomes" id="UP000294003"/>
    </source>
</evidence>
<dbReference type="Gene3D" id="2.30.30.40">
    <property type="entry name" value="SH3 Domains"/>
    <property type="match status" value="1"/>
</dbReference>
<evidence type="ECO:0000256" key="4">
    <source>
        <dbReference type="ARBA" id="ARBA00022490"/>
    </source>
</evidence>
<keyword evidence="9" id="KW-0443">Lipid metabolism</keyword>
<feature type="compositionally biased region" description="Polar residues" evidence="14">
    <location>
        <begin position="1127"/>
        <end position="1140"/>
    </location>
</feature>
<accession>A0ABY0GR09</accession>
<keyword evidence="4" id="KW-0963">Cytoplasm</keyword>
<dbReference type="PROSITE" id="PS50002">
    <property type="entry name" value="SH3"/>
    <property type="match status" value="1"/>
</dbReference>
<keyword evidence="10 15" id="KW-0472">Membrane</keyword>
<feature type="compositionally biased region" description="Polar residues" evidence="14">
    <location>
        <begin position="568"/>
        <end position="580"/>
    </location>
</feature>
<feature type="compositionally biased region" description="Polar residues" evidence="14">
    <location>
        <begin position="657"/>
        <end position="669"/>
    </location>
</feature>
<feature type="compositionally biased region" description="Basic and acidic residues" evidence="14">
    <location>
        <begin position="477"/>
        <end position="491"/>
    </location>
</feature>
<evidence type="ECO:0000256" key="1">
    <source>
        <dbReference type="ARBA" id="ARBA00004245"/>
    </source>
</evidence>
<dbReference type="InterPro" id="IPR031160">
    <property type="entry name" value="F_BAR_dom"/>
</dbReference>
<keyword evidence="7" id="KW-0256">Endoplasmic reticulum</keyword>
<evidence type="ECO:0000256" key="11">
    <source>
        <dbReference type="ARBA" id="ARBA00023212"/>
    </source>
</evidence>
<comment type="caution">
    <text evidence="18">The sequence shown here is derived from an EMBL/GenBank/DDBJ whole genome shotgun (WGS) entry which is preliminary data.</text>
</comment>
<feature type="compositionally biased region" description="Polar residues" evidence="14">
    <location>
        <begin position="831"/>
        <end position="841"/>
    </location>
</feature>
<keyword evidence="6 15" id="KW-0812">Transmembrane</keyword>
<dbReference type="SMART" id="SM00055">
    <property type="entry name" value="FCH"/>
    <property type="match status" value="1"/>
</dbReference>
<dbReference type="InterPro" id="IPR027267">
    <property type="entry name" value="AH/BAR_dom_sf"/>
</dbReference>
<evidence type="ECO:0000256" key="10">
    <source>
        <dbReference type="ARBA" id="ARBA00023136"/>
    </source>
</evidence>
<keyword evidence="11" id="KW-0206">Cytoskeleton</keyword>
<feature type="compositionally biased region" description="Polar residues" evidence="14">
    <location>
        <begin position="1267"/>
        <end position="1279"/>
    </location>
</feature>
<evidence type="ECO:0000256" key="12">
    <source>
        <dbReference type="PROSITE-ProRule" id="PRU00192"/>
    </source>
</evidence>
<feature type="compositionally biased region" description="Polar residues" evidence="14">
    <location>
        <begin position="1067"/>
        <end position="1086"/>
    </location>
</feature>
<evidence type="ECO:0000259" key="17">
    <source>
        <dbReference type="PROSITE" id="PS51741"/>
    </source>
</evidence>
<dbReference type="Gene3D" id="1.20.1270.60">
    <property type="entry name" value="Arfaptin homology (AH) domain/BAR domain"/>
    <property type="match status" value="1"/>
</dbReference>
<organism evidence="18 19">
    <name type="scientific">Monosporascus cannonballus</name>
    <dbReference type="NCBI Taxonomy" id="155416"/>
    <lineage>
        <taxon>Eukaryota</taxon>
        <taxon>Fungi</taxon>
        <taxon>Dikarya</taxon>
        <taxon>Ascomycota</taxon>
        <taxon>Pezizomycotina</taxon>
        <taxon>Sordariomycetes</taxon>
        <taxon>Xylariomycetidae</taxon>
        <taxon>Xylariales</taxon>
        <taxon>Xylariales incertae sedis</taxon>
        <taxon>Monosporascus</taxon>
    </lineage>
</organism>
<dbReference type="Proteomes" id="UP000294003">
    <property type="component" value="Unassembled WGS sequence"/>
</dbReference>
<evidence type="ECO:0008006" key="20">
    <source>
        <dbReference type="Google" id="ProtNLM"/>
    </source>
</evidence>
<feature type="compositionally biased region" description="Polar residues" evidence="14">
    <location>
        <begin position="997"/>
        <end position="1014"/>
    </location>
</feature>
<dbReference type="SUPFAM" id="SSF50044">
    <property type="entry name" value="SH3-domain"/>
    <property type="match status" value="1"/>
</dbReference>
<dbReference type="Pfam" id="PF00611">
    <property type="entry name" value="FCH"/>
    <property type="match status" value="1"/>
</dbReference>
<evidence type="ECO:0000313" key="18">
    <source>
        <dbReference type="EMBL" id="RYO74268.1"/>
    </source>
</evidence>
<feature type="compositionally biased region" description="Basic and acidic residues" evidence="14">
    <location>
        <begin position="590"/>
        <end position="623"/>
    </location>
</feature>
<feature type="compositionally biased region" description="Polar residues" evidence="14">
    <location>
        <begin position="886"/>
        <end position="909"/>
    </location>
</feature>
<feature type="domain" description="F-BAR" evidence="17">
    <location>
        <begin position="16"/>
        <end position="269"/>
    </location>
</feature>
<name>A0ABY0GR09_9PEZI</name>
<evidence type="ECO:0000256" key="7">
    <source>
        <dbReference type="ARBA" id="ARBA00022824"/>
    </source>
</evidence>
<feature type="region of interest" description="Disordered" evidence="14">
    <location>
        <begin position="315"/>
        <end position="1280"/>
    </location>
</feature>
<keyword evidence="13" id="KW-0175">Coiled coil</keyword>
<feature type="compositionally biased region" description="Polar residues" evidence="14">
    <location>
        <begin position="546"/>
        <end position="559"/>
    </location>
</feature>
<dbReference type="SUPFAM" id="SSF103657">
    <property type="entry name" value="BAR/IMD domain-like"/>
    <property type="match status" value="1"/>
</dbReference>
<dbReference type="CDD" id="cd00174">
    <property type="entry name" value="SH3"/>
    <property type="match status" value="1"/>
</dbReference>
<dbReference type="Pfam" id="PF00018">
    <property type="entry name" value="SH3_1"/>
    <property type="match status" value="1"/>
</dbReference>
<feature type="transmembrane region" description="Helical" evidence="15">
    <location>
        <begin position="1473"/>
        <end position="1497"/>
    </location>
</feature>
<dbReference type="InterPro" id="IPR001452">
    <property type="entry name" value="SH3_domain"/>
</dbReference>
<dbReference type="InterPro" id="IPR036028">
    <property type="entry name" value="SH3-like_dom_sf"/>
</dbReference>
<feature type="compositionally biased region" description="Polar residues" evidence="14">
    <location>
        <begin position="933"/>
        <end position="989"/>
    </location>
</feature>
<feature type="compositionally biased region" description="Basic and acidic residues" evidence="14">
    <location>
        <begin position="754"/>
        <end position="770"/>
    </location>
</feature>
<dbReference type="CDD" id="cd07651">
    <property type="entry name" value="F-BAR_PombeCdc15_like"/>
    <property type="match status" value="1"/>
</dbReference>
<feature type="compositionally biased region" description="Low complexity" evidence="14">
    <location>
        <begin position="670"/>
        <end position="684"/>
    </location>
</feature>
<evidence type="ECO:0000256" key="2">
    <source>
        <dbReference type="ARBA" id="ARBA00004477"/>
    </source>
</evidence>
<evidence type="ECO:0000256" key="5">
    <source>
        <dbReference type="ARBA" id="ARBA00022553"/>
    </source>
</evidence>
<comment type="subcellular location">
    <subcellularLocation>
        <location evidence="1">Cytoplasm</location>
        <location evidence="1">Cytoskeleton</location>
    </subcellularLocation>
    <subcellularLocation>
        <location evidence="2">Endoplasmic reticulum membrane</location>
        <topology evidence="2">Multi-pass membrane protein</topology>
    </subcellularLocation>
</comment>
<feature type="compositionally biased region" description="Low complexity" evidence="14">
    <location>
        <begin position="1231"/>
        <end position="1246"/>
    </location>
</feature>
<keyword evidence="8 15" id="KW-1133">Transmembrane helix</keyword>
<proteinExistence type="predicted"/>
<evidence type="ECO:0000256" key="14">
    <source>
        <dbReference type="SAM" id="MobiDB-lite"/>
    </source>
</evidence>
<keyword evidence="3 12" id="KW-0728">SH3 domain</keyword>
<feature type="compositionally biased region" description="Basic and acidic residues" evidence="14">
    <location>
        <begin position="384"/>
        <end position="396"/>
    </location>
</feature>
<evidence type="ECO:0000256" key="8">
    <source>
        <dbReference type="ARBA" id="ARBA00022989"/>
    </source>
</evidence>
<gene>
    <name evidence="18" type="ORF">DL762_010526</name>
</gene>
<evidence type="ECO:0000256" key="9">
    <source>
        <dbReference type="ARBA" id="ARBA00023098"/>
    </source>
</evidence>
<feature type="compositionally biased region" description="Low complexity" evidence="14">
    <location>
        <begin position="1087"/>
        <end position="1105"/>
    </location>
</feature>
<evidence type="ECO:0000256" key="3">
    <source>
        <dbReference type="ARBA" id="ARBA00022443"/>
    </source>
</evidence>
<evidence type="ECO:0000256" key="6">
    <source>
        <dbReference type="ARBA" id="ARBA00022692"/>
    </source>
</evidence>
<sequence length="1819" mass="199184">MPGIMPATTEPPSVALSFANNFWGKEDAGVGPLLERMAAAKQTNDELRSFYSARASIEEEYARKLMSLCRKSLGSHEMGTLKTSLDTVRGEVESMAKQHASIASQIKTELEEPLAAFAGGMKERRKIIQNTVEKLLKVKIQQTQHVNKTRDRYEQECLKIKGYLAQGHMVMGQEERKNKAKLEKTQISVATTNTEYENAVKALEDTTTRWNREWKAAADKFQDLEEERLDFTKSSLWTFANISSTVCVSDDASCEKIRLSLEKMDVEDDIIYFIKERGTGQEIPDPPKYINFCRGDVDEPQPEPVEEENYSVAQFPRSINPAFRTSSPQPSTYESHHDPNSALARDLGHHDPAGASCSEAIPPPLQQAAVPVIPPQDLPPQARHPQERHLHDRHPQDVPSQPRQLQERHPRDRQPQEIPPQDRHPQERRLHDKHPQDRHSQDRRPQDGRPQERHPQDVYQTNAVQRYRPYYDPAPPHGRDMGRHDPARPSARELAQPPQKPPFTVMPPQDRRHGNGMQQYDPPQFAAVPHEPYPMDGMTMLCRTDGMNSATSSNLSARPSSRDDNSDYSDPTSLSSQEPPSGNMPPVKQEPVKQEPVKPEPAKREPIRLEPVKQEPVKPEPVKQEPATQEQPDKRVLKKRSAFFQNHSPFRRKSIKESQAPNRNTWGPVSSSQNGPISSSQSGPATSPTSGALIKPLSRPGSRRPQAYQPPEPQRLQKPQNMIADRPASPEPIDANASLALNVGQNVFPVAKPDTNKKSVESSAPPREEDPIALALAELKEVAGNKHGSGRISADHYHGLATPAPAPATTPAPAPAPAPAPDRAVDRPKSQAFSRSKTSSDVAAAVRGTPPPSYDQQITRLGVPPPAVTSKAMQASSRKYTEQTREMFQSTRPGSSYTGSTPARPTTRGTDIPRTASPAPPRGASPRPGLHVDTQQPPRSASPNPYNGSQSPAQRSPSPNPYSASQNQTQSAPSPTPYSADQSQSQRTAPPNLYGVNKSQTQKSASPSTYSIRHNQARKDASPTPYSANQAQTPKTTQPSTYGMSQNQAQKAASPTPYSPAPAQTQKTSQPSSYAASQNPMQRTASPNPYNRNQQQAQRAASPNPYAGSPQPRRDSVSPSPYAASPLRNSASSVTGTMSKRGSEQGYFPQNSPSEAMRASSPSVYRGDHGRSSSRGDYGRPSSRGDYGRPTSRGDYGRPASRGDYGRPPSQAGDMAIQLAPVGGDPYGSVRSRNGRPGTSSSSRTGAGIGAMTFYDGRDPMQDGSRQRSQSVADPSRQYTPDGRAILHYARALYMYQAAIPEELGFNKGDILSILRHQDDGWWEAEIHSGNGVGMNGLVPSNYLQSIREAYVDVWTDDFSQSQSRDAKVGLLLINDVNRSAGQWRGSSSTRSAAKSSVHVPGTGCNNHFAAALLPINDNSNRFLDSPPSTSRAARCTAPNGAFASSFPTSPSKMDFVRDSVQNVTSPAAKRKYLGTVLSFAASFALLCIAALAYPIFYYSYVPKKVVLVPVHLQYNAGLNPYGVTHLSSELMLEQAYDVSVELTLPRSPPNVERGNFMVAMFAMKSQPDNPALAFTVPSDPYAHVTPDNVVFSSRRPAILPYRDPMVARTSRLLFLPYHIFSPRAETSKLVVPMGELVEFKQALPLSILLDVQAGQTLQVYSASITLVARLSGVRWAMYNHRVLSFVVCTTAFWLAEMLSMGTAWLLVAYCVSGRQNGNTANKQKLAGKAGAGLSGMSRAGVADKPFYGVKQEDDDNVKIKGESTEPDTLVDQPQHGGDADDEEDGDEIWKESRSGASGFYDGKGASLRRRASRGGQPW</sequence>
<dbReference type="InterPro" id="IPR001060">
    <property type="entry name" value="FCH_dom"/>
</dbReference>
<dbReference type="Pfam" id="PF06775">
    <property type="entry name" value="Seipin"/>
    <property type="match status" value="1"/>
</dbReference>
<dbReference type="PROSITE" id="PS51741">
    <property type="entry name" value="F_BAR"/>
    <property type="match status" value="1"/>
</dbReference>
<feature type="compositionally biased region" description="Basic and acidic residues" evidence="14">
    <location>
        <begin position="405"/>
        <end position="456"/>
    </location>
</feature>